<reference evidence="2" key="1">
    <citation type="submission" date="2012-11" db="EMBL/GenBank/DDBJ databases">
        <authorList>
            <person name="Lucero-Rivera Y.E."/>
            <person name="Tovar-Ramirez D."/>
        </authorList>
    </citation>
    <scope>NUCLEOTIDE SEQUENCE [LARGE SCALE GENOMIC DNA]</scope>
    <source>
        <strain evidence="2">Araruama</strain>
    </source>
</reference>
<dbReference type="AlphaFoldDB" id="A0A1V1NS97"/>
<dbReference type="Gene3D" id="2.60.40.2030">
    <property type="match status" value="1"/>
</dbReference>
<sequence>MGQTKVSKGISITDDTDVESTETIIITMGTPTNATLGSIIVHTISVSDNDVEESKYQSISMDPSSITKTREKPLRLHLNTI</sequence>
<dbReference type="Proteomes" id="UP000189670">
    <property type="component" value="Unassembled WGS sequence"/>
</dbReference>
<organism evidence="1 2">
    <name type="scientific">Candidatus Magnetoglobus multicellularis str. Araruama</name>
    <dbReference type="NCBI Taxonomy" id="890399"/>
    <lineage>
        <taxon>Bacteria</taxon>
        <taxon>Pseudomonadati</taxon>
        <taxon>Thermodesulfobacteriota</taxon>
        <taxon>Desulfobacteria</taxon>
        <taxon>Desulfobacterales</taxon>
        <taxon>Desulfobacteraceae</taxon>
        <taxon>Candidatus Magnetoglobus</taxon>
    </lineage>
</organism>
<evidence type="ECO:0008006" key="3">
    <source>
        <dbReference type="Google" id="ProtNLM"/>
    </source>
</evidence>
<protein>
    <recommendedName>
        <fullName evidence="3">Calx-beta domain-containing protein</fullName>
    </recommendedName>
</protein>
<evidence type="ECO:0000313" key="2">
    <source>
        <dbReference type="Proteomes" id="UP000189670"/>
    </source>
</evidence>
<dbReference type="EMBL" id="ATBP01002824">
    <property type="protein sequence ID" value="ETR65433.1"/>
    <property type="molecule type" value="Genomic_DNA"/>
</dbReference>
<accession>A0A1V1NS97</accession>
<name>A0A1V1NS97_9BACT</name>
<evidence type="ECO:0000313" key="1">
    <source>
        <dbReference type="EMBL" id="ETR65433.1"/>
    </source>
</evidence>
<gene>
    <name evidence="1" type="ORF">OMM_06046</name>
</gene>
<dbReference type="SUPFAM" id="SSF141072">
    <property type="entry name" value="CalX-like"/>
    <property type="match status" value="1"/>
</dbReference>
<dbReference type="InterPro" id="IPR038081">
    <property type="entry name" value="CalX-like_sf"/>
</dbReference>
<comment type="caution">
    <text evidence="1">The sequence shown here is derived from an EMBL/GenBank/DDBJ whole genome shotgun (WGS) entry which is preliminary data.</text>
</comment>
<proteinExistence type="predicted"/>